<dbReference type="InterPro" id="IPR043502">
    <property type="entry name" value="DNA/RNA_pol_sf"/>
</dbReference>
<dbReference type="OMA" id="GQFRTEN"/>
<dbReference type="InterPro" id="IPR000477">
    <property type="entry name" value="RT_dom"/>
</dbReference>
<sequence>MLVKGFVNIHSSQNLSLEGRRAREQTKADNKEMLTGGGEGNDVINAPFTMGELMRALAKTNDSAPGKDEICYTMLRQLSKEGLKKLLALYNKVWLMGKVPEGWKEAIILPIRKPGRDPSNPGSYRPIALTSTVGKIMERMVNVRLTWYLEKHKWIATCQSGFRTGRGTLDPVLCLENEISKARVNKEMVAAVFMDIEKAYDMMWKDGLMIKMRRMGVNGRMFDWIRDFLEDRKIQVRVGKMMSGQFRTENGTPQGSVISPTLFLIMINDIFDKVPTELGRSLFADDGALWKRGRNKKHLVRKMQQGLKQVEDWGMKWGFRFSVEKSKVLVFTGKRQREQCELT</sequence>
<feature type="region of interest" description="Disordered" evidence="1">
    <location>
        <begin position="18"/>
        <end position="39"/>
    </location>
</feature>
<evidence type="ECO:0000259" key="2">
    <source>
        <dbReference type="PROSITE" id="PS50878"/>
    </source>
</evidence>
<evidence type="ECO:0000313" key="3">
    <source>
        <dbReference type="Ensembl" id="ENSOMEP00000016953.1"/>
    </source>
</evidence>
<evidence type="ECO:0000313" key="4">
    <source>
        <dbReference type="Proteomes" id="UP000261560"/>
    </source>
</evidence>
<feature type="compositionally biased region" description="Basic and acidic residues" evidence="1">
    <location>
        <begin position="18"/>
        <end position="32"/>
    </location>
</feature>
<name>A0A3B3CGC5_ORYME</name>
<dbReference type="AlphaFoldDB" id="A0A3B3CGC5"/>
<dbReference type="STRING" id="30732.ENSOMEP00000016953"/>
<proteinExistence type="predicted"/>
<protein>
    <recommendedName>
        <fullName evidence="2">Reverse transcriptase domain-containing protein</fullName>
    </recommendedName>
</protein>
<reference evidence="3" key="2">
    <citation type="submission" date="2025-09" db="UniProtKB">
        <authorList>
            <consortium name="Ensembl"/>
        </authorList>
    </citation>
    <scope>IDENTIFICATION</scope>
</reference>
<reference evidence="3" key="1">
    <citation type="submission" date="2025-08" db="UniProtKB">
        <authorList>
            <consortium name="Ensembl"/>
        </authorList>
    </citation>
    <scope>IDENTIFICATION</scope>
</reference>
<evidence type="ECO:0000256" key="1">
    <source>
        <dbReference type="SAM" id="MobiDB-lite"/>
    </source>
</evidence>
<dbReference type="Pfam" id="PF00078">
    <property type="entry name" value="RVT_1"/>
    <property type="match status" value="1"/>
</dbReference>
<dbReference type="PaxDb" id="30732-ENSOMEP00000016953"/>
<dbReference type="GeneTree" id="ENSGT01060000248530"/>
<dbReference type="PROSITE" id="PS50878">
    <property type="entry name" value="RT_POL"/>
    <property type="match status" value="1"/>
</dbReference>
<feature type="domain" description="Reverse transcriptase" evidence="2">
    <location>
        <begin position="92"/>
        <end position="343"/>
    </location>
</feature>
<accession>A0A3B3CGC5</accession>
<dbReference type="PANTHER" id="PTHR19446">
    <property type="entry name" value="REVERSE TRANSCRIPTASES"/>
    <property type="match status" value="1"/>
</dbReference>
<dbReference type="CDD" id="cd01650">
    <property type="entry name" value="RT_nLTR_like"/>
    <property type="match status" value="1"/>
</dbReference>
<dbReference type="Proteomes" id="UP000261560">
    <property type="component" value="Unplaced"/>
</dbReference>
<dbReference type="SUPFAM" id="SSF56672">
    <property type="entry name" value="DNA/RNA polymerases"/>
    <property type="match status" value="1"/>
</dbReference>
<dbReference type="Ensembl" id="ENSOMET00000034625.1">
    <property type="protein sequence ID" value="ENSOMEP00000016953.1"/>
    <property type="gene ID" value="ENSOMEG00000000479.1"/>
</dbReference>
<organism evidence="3 4">
    <name type="scientific">Oryzias melastigma</name>
    <name type="common">Marine medaka</name>
    <dbReference type="NCBI Taxonomy" id="30732"/>
    <lineage>
        <taxon>Eukaryota</taxon>
        <taxon>Metazoa</taxon>
        <taxon>Chordata</taxon>
        <taxon>Craniata</taxon>
        <taxon>Vertebrata</taxon>
        <taxon>Euteleostomi</taxon>
        <taxon>Actinopterygii</taxon>
        <taxon>Neopterygii</taxon>
        <taxon>Teleostei</taxon>
        <taxon>Neoteleostei</taxon>
        <taxon>Acanthomorphata</taxon>
        <taxon>Ovalentaria</taxon>
        <taxon>Atherinomorphae</taxon>
        <taxon>Beloniformes</taxon>
        <taxon>Adrianichthyidae</taxon>
        <taxon>Oryziinae</taxon>
        <taxon>Oryzias</taxon>
    </lineage>
</organism>
<keyword evidence="4" id="KW-1185">Reference proteome</keyword>